<dbReference type="GO" id="GO:0019915">
    <property type="term" value="P:lipid storage"/>
    <property type="evidence" value="ECO:0007669"/>
    <property type="project" value="InterPro"/>
</dbReference>
<protein>
    <recommendedName>
        <fullName evidence="7">Lipid droplet-associated hydrolase</fullName>
    </recommendedName>
</protein>
<evidence type="ECO:0008006" key="7">
    <source>
        <dbReference type="Google" id="ProtNLM"/>
    </source>
</evidence>
<dbReference type="GO" id="GO:0016298">
    <property type="term" value="F:lipase activity"/>
    <property type="evidence" value="ECO:0007669"/>
    <property type="project" value="InterPro"/>
</dbReference>
<evidence type="ECO:0000256" key="4">
    <source>
        <dbReference type="ARBA" id="ARBA00022801"/>
    </source>
</evidence>
<dbReference type="EMBL" id="LNZH02000187">
    <property type="protein sequence ID" value="OCB87857.1"/>
    <property type="molecule type" value="Genomic_DNA"/>
</dbReference>
<sequence length="345" mass="38979">MIPPFLKSISFPTTDPAELDACPVALEYMHSERLGRSVAHCLWWPCKDKSINPNTVLLFVPGNPGLADFYRSYLSHIYEAAPDYLAILAHSLVGHSPFVPPVPLHVSRLESQIEAMIETIDVILGTFGSAVKLVLIGHSVARLPGLNMHMSLLFKTLSERPNCVTAAFLLFPTITHIVHTPNGSRLSWLFNGFMPSILSHLSKVFRVIPKSILRLLFRDWPPEQIEVLWSFLNCPSAILATLKMAHQEMDTIKDLDKELFNSVKHKLYLFFAEKDDWVGDNKDMVLREMSDEPHSIRIIHGRHDIPHAYCINHGKELGEQTLKWLQDDVFGLAAGTAGREVRHIK</sequence>
<dbReference type="Pfam" id="PF10230">
    <property type="entry name" value="LIDHydrolase"/>
    <property type="match status" value="1"/>
</dbReference>
<dbReference type="PANTHER" id="PTHR13390">
    <property type="entry name" value="LIPASE"/>
    <property type="match status" value="1"/>
</dbReference>
<proteinExistence type="inferred from homology"/>
<dbReference type="SUPFAM" id="SSF53474">
    <property type="entry name" value="alpha/beta-Hydrolases"/>
    <property type="match status" value="1"/>
</dbReference>
<keyword evidence="4" id="KW-0378">Hydrolase</keyword>
<reference evidence="5" key="1">
    <citation type="submission" date="2016-06" db="EMBL/GenBank/DDBJ databases">
        <title>Draft Genome sequence of the fungus Inonotus baumii.</title>
        <authorList>
            <person name="Zhu H."/>
            <person name="Lin W."/>
        </authorList>
    </citation>
    <scope>NUCLEOTIDE SEQUENCE</scope>
    <source>
        <strain evidence="5">821</strain>
    </source>
</reference>
<dbReference type="Gene3D" id="3.40.50.1820">
    <property type="entry name" value="alpha/beta hydrolase"/>
    <property type="match status" value="1"/>
</dbReference>
<evidence type="ECO:0000313" key="5">
    <source>
        <dbReference type="EMBL" id="OCB87857.1"/>
    </source>
</evidence>
<comment type="similarity">
    <text evidence="2">Belongs to the AB hydrolase superfamily. LDAH family.</text>
</comment>
<evidence type="ECO:0000256" key="3">
    <source>
        <dbReference type="ARBA" id="ARBA00022677"/>
    </source>
</evidence>
<accession>A0A9Q5N494</accession>
<evidence type="ECO:0000256" key="1">
    <source>
        <dbReference type="ARBA" id="ARBA00004502"/>
    </source>
</evidence>
<dbReference type="InterPro" id="IPR029058">
    <property type="entry name" value="AB_hydrolase_fold"/>
</dbReference>
<keyword evidence="6" id="KW-1185">Reference proteome</keyword>
<dbReference type="InterPro" id="IPR019363">
    <property type="entry name" value="LDAH"/>
</dbReference>
<dbReference type="AlphaFoldDB" id="A0A9Q5N494"/>
<name>A0A9Q5N494_SANBA</name>
<comment type="caution">
    <text evidence="5">The sequence shown here is derived from an EMBL/GenBank/DDBJ whole genome shotgun (WGS) entry which is preliminary data.</text>
</comment>
<gene>
    <name evidence="5" type="ORF">A7U60_g4991</name>
</gene>
<dbReference type="PANTHER" id="PTHR13390:SF0">
    <property type="entry name" value="LIPID DROPLET-ASSOCIATED HYDROLASE"/>
    <property type="match status" value="1"/>
</dbReference>
<dbReference type="GO" id="GO:0005811">
    <property type="term" value="C:lipid droplet"/>
    <property type="evidence" value="ECO:0007669"/>
    <property type="project" value="UniProtKB-SubCell"/>
</dbReference>
<evidence type="ECO:0000256" key="2">
    <source>
        <dbReference type="ARBA" id="ARBA00008300"/>
    </source>
</evidence>
<dbReference type="OrthoDB" id="448051at2759"/>
<dbReference type="Proteomes" id="UP000757232">
    <property type="component" value="Unassembled WGS sequence"/>
</dbReference>
<organism evidence="5 6">
    <name type="scientific">Sanghuangporus baumii</name>
    <name type="common">Phellinus baumii</name>
    <dbReference type="NCBI Taxonomy" id="108892"/>
    <lineage>
        <taxon>Eukaryota</taxon>
        <taxon>Fungi</taxon>
        <taxon>Dikarya</taxon>
        <taxon>Basidiomycota</taxon>
        <taxon>Agaricomycotina</taxon>
        <taxon>Agaricomycetes</taxon>
        <taxon>Hymenochaetales</taxon>
        <taxon>Hymenochaetaceae</taxon>
        <taxon>Sanghuangporus</taxon>
    </lineage>
</organism>
<keyword evidence="3" id="KW-0551">Lipid droplet</keyword>
<comment type="subcellular location">
    <subcellularLocation>
        <location evidence="1">Lipid droplet</location>
    </subcellularLocation>
</comment>
<evidence type="ECO:0000313" key="6">
    <source>
        <dbReference type="Proteomes" id="UP000757232"/>
    </source>
</evidence>